<dbReference type="EMBL" id="JAQMWT010000191">
    <property type="protein sequence ID" value="KAJ8607866.1"/>
    <property type="molecule type" value="Genomic_DNA"/>
</dbReference>
<dbReference type="Proteomes" id="UP001230188">
    <property type="component" value="Unassembled WGS sequence"/>
</dbReference>
<comment type="caution">
    <text evidence="2">The sequence shown here is derived from an EMBL/GenBank/DDBJ whole genome shotgun (WGS) entry which is preliminary data.</text>
</comment>
<feature type="chain" id="PRO_5042044812" description="DUF1499 domain-containing protein" evidence="1">
    <location>
        <begin position="17"/>
        <end position="201"/>
    </location>
</feature>
<proteinExistence type="predicted"/>
<sequence length="201" mass="22551">MRLRAWIAQLVTSVGALRPLCRLRNDVAKVAWPVATYFGVMCAPVYGKGIPGLGGMVDFETLEARSSPNEYLAAPKDRCPKFTTDEKRQQAPVFPVDADELKRSFEAMLEKRYAIPAFAAPTLSDRHKRHYVYVERTPLLRFPDIINVQFVPINDRSSTLVLHSGSIYGYSDLGKNKERVTEMLAAIPNLPSRIKQTGVQV</sequence>
<dbReference type="Pfam" id="PF07386">
    <property type="entry name" value="DUF1499"/>
    <property type="match status" value="1"/>
</dbReference>
<accession>A0AAD7UIH3</accession>
<keyword evidence="3" id="KW-1185">Reference proteome</keyword>
<keyword evidence="1" id="KW-0732">Signal</keyword>
<gene>
    <name evidence="2" type="ORF">CTAYLR_008887</name>
</gene>
<organism evidence="2 3">
    <name type="scientific">Chrysophaeum taylorii</name>
    <dbReference type="NCBI Taxonomy" id="2483200"/>
    <lineage>
        <taxon>Eukaryota</taxon>
        <taxon>Sar</taxon>
        <taxon>Stramenopiles</taxon>
        <taxon>Ochrophyta</taxon>
        <taxon>Pelagophyceae</taxon>
        <taxon>Pelagomonadales</taxon>
        <taxon>Pelagomonadaceae</taxon>
        <taxon>Chrysophaeum</taxon>
    </lineage>
</organism>
<evidence type="ECO:0000313" key="3">
    <source>
        <dbReference type="Proteomes" id="UP001230188"/>
    </source>
</evidence>
<dbReference type="InterPro" id="IPR010865">
    <property type="entry name" value="DUF1499"/>
</dbReference>
<feature type="signal peptide" evidence="1">
    <location>
        <begin position="1"/>
        <end position="16"/>
    </location>
</feature>
<evidence type="ECO:0008006" key="4">
    <source>
        <dbReference type="Google" id="ProtNLM"/>
    </source>
</evidence>
<dbReference type="AlphaFoldDB" id="A0AAD7UIH3"/>
<evidence type="ECO:0000313" key="2">
    <source>
        <dbReference type="EMBL" id="KAJ8607866.1"/>
    </source>
</evidence>
<name>A0AAD7UIH3_9STRA</name>
<protein>
    <recommendedName>
        <fullName evidence="4">DUF1499 domain-containing protein</fullName>
    </recommendedName>
</protein>
<evidence type="ECO:0000256" key="1">
    <source>
        <dbReference type="SAM" id="SignalP"/>
    </source>
</evidence>
<reference evidence="2" key="1">
    <citation type="submission" date="2023-01" db="EMBL/GenBank/DDBJ databases">
        <title>Metagenome sequencing of chrysophaentin producing Chrysophaeum taylorii.</title>
        <authorList>
            <person name="Davison J."/>
            <person name="Bewley C."/>
        </authorList>
    </citation>
    <scope>NUCLEOTIDE SEQUENCE</scope>
    <source>
        <strain evidence="2">NIES-1699</strain>
    </source>
</reference>